<dbReference type="GO" id="GO:0004519">
    <property type="term" value="F:endonuclease activity"/>
    <property type="evidence" value="ECO:0007669"/>
    <property type="project" value="UniProtKB-UniRule"/>
</dbReference>
<dbReference type="InterPro" id="IPR000432">
    <property type="entry name" value="DNA_mismatch_repair_MutS_C"/>
</dbReference>
<keyword evidence="6 7" id="KW-0238">DNA-binding</keyword>
<dbReference type="InterPro" id="IPR027417">
    <property type="entry name" value="P-loop_NTPase"/>
</dbReference>
<feature type="coiled-coil region" evidence="8">
    <location>
        <begin position="506"/>
        <end position="608"/>
    </location>
</feature>
<dbReference type="InterPro" id="IPR005747">
    <property type="entry name" value="MutS2"/>
</dbReference>
<evidence type="ECO:0000256" key="4">
    <source>
        <dbReference type="ARBA" id="ARBA00022840"/>
    </source>
</evidence>
<dbReference type="STRING" id="1217799.DEALK_12740"/>
<keyword evidence="7" id="KW-0255">Endonuclease</keyword>
<dbReference type="EC" id="3.1.-.-" evidence="7"/>
<dbReference type="SMART" id="SM00534">
    <property type="entry name" value="MUTSac"/>
    <property type="match status" value="1"/>
</dbReference>
<evidence type="ECO:0000256" key="7">
    <source>
        <dbReference type="HAMAP-Rule" id="MF_00092"/>
    </source>
</evidence>
<dbReference type="PROSITE" id="PS00486">
    <property type="entry name" value="DNA_MISMATCH_REPAIR_2"/>
    <property type="match status" value="1"/>
</dbReference>
<comment type="caution">
    <text evidence="10">The sequence shown here is derived from an EMBL/GenBank/DDBJ whole genome shotgun (WGS) entry which is preliminary data.</text>
</comment>
<dbReference type="Pfam" id="PF01713">
    <property type="entry name" value="Smr"/>
    <property type="match status" value="1"/>
</dbReference>
<accession>A0A0W0GIP9</accession>
<dbReference type="SUPFAM" id="SSF48334">
    <property type="entry name" value="DNA repair protein MutS, domain III"/>
    <property type="match status" value="1"/>
</dbReference>
<dbReference type="GO" id="GO:0043023">
    <property type="term" value="F:ribosomal large subunit binding"/>
    <property type="evidence" value="ECO:0007669"/>
    <property type="project" value="UniProtKB-UniRule"/>
</dbReference>
<dbReference type="GO" id="GO:0005524">
    <property type="term" value="F:ATP binding"/>
    <property type="evidence" value="ECO:0007669"/>
    <property type="project" value="UniProtKB-UniRule"/>
</dbReference>
<keyword evidence="7" id="KW-0540">Nuclease</keyword>
<sequence length="783" mass="85459">MHEKDLTLLEFPRIREIVSGYCSFTMSRAQALELLPSSELDQIKRRLAESAEARRLLELEPGFSVYGLSDIAEPARYAALGRVLEPKILAEIRKSLGLLRRLKSKLDETAVSTPLLNQAALDIGDFAHLEKNLDKAISPEGSLLPHASEKLSLIRLRLRTKRSEVMERLQDFIQSDNTRRFIQEPIITEREGRFAIPVKAEHKGEIKGIVHDVSNSGATVFVEPFATLDLGNEFKELEIEEMREIERILTELSAQVGALAPAIENGLGAAAKIDFALAKAGYAKRAGAREVEVYEPSATDPAMIRLDTARHPLLGAGAVPLSIELGKDFSILVITGPNTGGKTVALKVIGLLCLMTQAGLPVPAGEKTRLPVFRGIFADIGDEQSVQAALSTFSGHMSNIARILNNLKEKSLVLLDELGASTDPQEGSAIARAVLLHLLAKGVIGGATSHFTDLKVFAHVTPGMQNASFDFNPQTLAPTYHLTLGMPGGSNAIATAARFGIPAEVIGQAEAMLTEGTRQLEQLLAELQVEKKRLTDIEKTLEREKELLQKQNQALALELKTHREEKQAIIQQARDNVIEEVAALQKDLKQARNALERQKSEAALLMARNVSEDVRERLKKGIWQAPDSAKPDTDEGQLTAGDRVWLKEAEVEAVVLSQNERTGQVEVSSGPLRFKLGREGVTRLTGKSKDPRPAVQVLSSGRNARLELDLRGRRAEHVSPMLDEFLDDAASASLQEVRVIHGHGTGVLRSIVRELAARHPLVASLSAAPRDQGGDGATMLRLK</sequence>
<keyword evidence="3 7" id="KW-0378">Hydrolase</keyword>
<dbReference type="GO" id="GO:0019843">
    <property type="term" value="F:rRNA binding"/>
    <property type="evidence" value="ECO:0007669"/>
    <property type="project" value="UniProtKB-UniRule"/>
</dbReference>
<evidence type="ECO:0000256" key="2">
    <source>
        <dbReference type="ARBA" id="ARBA00022741"/>
    </source>
</evidence>
<keyword evidence="5 7" id="KW-0694">RNA-binding</keyword>
<organism evidence="10 11">
    <name type="scientific">Dehalogenimonas alkenigignens</name>
    <dbReference type="NCBI Taxonomy" id="1217799"/>
    <lineage>
        <taxon>Bacteria</taxon>
        <taxon>Bacillati</taxon>
        <taxon>Chloroflexota</taxon>
        <taxon>Dehalococcoidia</taxon>
        <taxon>Dehalococcoidales</taxon>
        <taxon>Dehalococcoidaceae</taxon>
        <taxon>Dehalogenimonas</taxon>
    </lineage>
</organism>
<evidence type="ECO:0000256" key="8">
    <source>
        <dbReference type="SAM" id="Coils"/>
    </source>
</evidence>
<evidence type="ECO:0000256" key="5">
    <source>
        <dbReference type="ARBA" id="ARBA00022884"/>
    </source>
</evidence>
<name>A0A0W0GIP9_9CHLR</name>
<dbReference type="Proteomes" id="UP000053947">
    <property type="component" value="Unassembled WGS sequence"/>
</dbReference>
<protein>
    <recommendedName>
        <fullName evidence="7">Endonuclease MutS2</fullName>
        <ecNumber evidence="7">3.1.-.-</ecNumber>
    </recommendedName>
    <alternativeName>
        <fullName evidence="7">Ribosome-associated protein quality control-upstream factor</fullName>
        <shortName evidence="7">RQC-upstream factor</shortName>
        <shortName evidence="7">RqcU</shortName>
        <ecNumber evidence="7">3.6.4.-</ecNumber>
    </alternativeName>
</protein>
<dbReference type="EC" id="3.6.4.-" evidence="7"/>
<dbReference type="PROSITE" id="PS50828">
    <property type="entry name" value="SMR"/>
    <property type="match status" value="1"/>
</dbReference>
<dbReference type="SMART" id="SM00463">
    <property type="entry name" value="SMR"/>
    <property type="match status" value="1"/>
</dbReference>
<evidence type="ECO:0000256" key="3">
    <source>
        <dbReference type="ARBA" id="ARBA00022801"/>
    </source>
</evidence>
<feature type="binding site" evidence="7">
    <location>
        <begin position="336"/>
        <end position="343"/>
    </location>
    <ligand>
        <name>ATP</name>
        <dbReference type="ChEBI" id="CHEBI:30616"/>
    </ligand>
</feature>
<dbReference type="Pfam" id="PF00488">
    <property type="entry name" value="MutS_V"/>
    <property type="match status" value="1"/>
</dbReference>
<comment type="subunit">
    <text evidence="7">Homodimer. Binds to stalled ribosomes, contacting rRNA.</text>
</comment>
<dbReference type="GO" id="GO:0140664">
    <property type="term" value="F:ATP-dependent DNA damage sensor activity"/>
    <property type="evidence" value="ECO:0007669"/>
    <property type="project" value="InterPro"/>
</dbReference>
<dbReference type="RefSeq" id="WP_058439413.1">
    <property type="nucleotide sequence ID" value="NZ_KQ758903.1"/>
</dbReference>
<dbReference type="GO" id="GO:0016887">
    <property type="term" value="F:ATP hydrolysis activity"/>
    <property type="evidence" value="ECO:0007669"/>
    <property type="project" value="InterPro"/>
</dbReference>
<dbReference type="SMART" id="SM00533">
    <property type="entry name" value="MUTSd"/>
    <property type="match status" value="1"/>
</dbReference>
<dbReference type="GO" id="GO:0006298">
    <property type="term" value="P:mismatch repair"/>
    <property type="evidence" value="ECO:0007669"/>
    <property type="project" value="InterPro"/>
</dbReference>
<dbReference type="SUPFAM" id="SSF52540">
    <property type="entry name" value="P-loop containing nucleoside triphosphate hydrolases"/>
    <property type="match status" value="1"/>
</dbReference>
<dbReference type="PATRIC" id="fig|1217799.6.peg.1319"/>
<evidence type="ECO:0000313" key="10">
    <source>
        <dbReference type="EMBL" id="KTB48428.1"/>
    </source>
</evidence>
<dbReference type="InterPro" id="IPR036187">
    <property type="entry name" value="DNA_mismatch_repair_MutS_sf"/>
</dbReference>
<gene>
    <name evidence="7" type="primary">mutS2</name>
    <name evidence="7" type="synonym">rqcU</name>
    <name evidence="10" type="ORF">DEALK_12740</name>
</gene>
<dbReference type="PIRSF" id="PIRSF005814">
    <property type="entry name" value="MutS_YshD"/>
    <property type="match status" value="1"/>
</dbReference>
<dbReference type="InterPro" id="IPR045076">
    <property type="entry name" value="MutS"/>
</dbReference>
<keyword evidence="8" id="KW-0175">Coiled coil</keyword>
<dbReference type="HAMAP" id="MF_00092">
    <property type="entry name" value="MutS2"/>
    <property type="match status" value="1"/>
</dbReference>
<dbReference type="PANTHER" id="PTHR48466:SF2">
    <property type="entry name" value="OS10G0509000 PROTEIN"/>
    <property type="match status" value="1"/>
</dbReference>
<keyword evidence="1 7" id="KW-0699">rRNA-binding</keyword>
<dbReference type="GO" id="GO:0045910">
    <property type="term" value="P:negative regulation of DNA recombination"/>
    <property type="evidence" value="ECO:0007669"/>
    <property type="project" value="InterPro"/>
</dbReference>
<dbReference type="OrthoDB" id="9808166at2"/>
<evidence type="ECO:0000256" key="6">
    <source>
        <dbReference type="ARBA" id="ARBA00023125"/>
    </source>
</evidence>
<keyword evidence="4 7" id="KW-0067">ATP-binding</keyword>
<comment type="function">
    <text evidence="7">Acts as a ribosome collision sensor, splitting the ribosome into its 2 subunits. Detects stalled/collided 70S ribosomes which it binds and splits by an ATP-hydrolysis driven conformational change. Acts upstream of the ribosome quality control system (RQC), a ribosome-associated complex that mediates the extraction of incompletely synthesized nascent chains from stalled ribosomes and their subsequent degradation. Probably generates substrates for RQC.</text>
</comment>
<dbReference type="InterPro" id="IPR007696">
    <property type="entry name" value="DNA_mismatch_repair_MutS_core"/>
</dbReference>
<dbReference type="PANTHER" id="PTHR48466">
    <property type="entry name" value="OS10G0509000 PROTEIN-RELATED"/>
    <property type="match status" value="1"/>
</dbReference>
<dbReference type="AlphaFoldDB" id="A0A0W0GIP9"/>
<keyword evidence="11" id="KW-1185">Reference proteome</keyword>
<dbReference type="EMBL" id="LFDV01000002">
    <property type="protein sequence ID" value="KTB48428.1"/>
    <property type="molecule type" value="Genomic_DNA"/>
</dbReference>
<evidence type="ECO:0000259" key="9">
    <source>
        <dbReference type="PROSITE" id="PS50828"/>
    </source>
</evidence>
<dbReference type="InterPro" id="IPR002625">
    <property type="entry name" value="Smr_dom"/>
</dbReference>
<comment type="similarity">
    <text evidence="7">Belongs to the DNA mismatch repair MutS family. MutS2 subfamily.</text>
</comment>
<dbReference type="Gene3D" id="3.30.1370.110">
    <property type="match status" value="1"/>
</dbReference>
<proteinExistence type="inferred from homology"/>
<evidence type="ECO:0000256" key="1">
    <source>
        <dbReference type="ARBA" id="ARBA00022730"/>
    </source>
</evidence>
<dbReference type="GO" id="GO:0030983">
    <property type="term" value="F:mismatched DNA binding"/>
    <property type="evidence" value="ECO:0007669"/>
    <property type="project" value="InterPro"/>
</dbReference>
<dbReference type="InterPro" id="IPR036063">
    <property type="entry name" value="Smr_dom_sf"/>
</dbReference>
<reference evidence="10 11" key="1">
    <citation type="submission" date="2015-06" db="EMBL/GenBank/DDBJ databases">
        <title>Genome sequence of the organohalide-respiring Dehalogenimonas alkenigignens type strain (IP3-3T).</title>
        <authorList>
            <person name="Key T.A."/>
            <person name="Richmond D.P."/>
            <person name="Bowman K.S."/>
            <person name="Cho Y.-J."/>
            <person name="Chun J."/>
            <person name="da Costa M.S."/>
            <person name="Rainey F.A."/>
            <person name="Moe W.M."/>
        </authorList>
    </citation>
    <scope>NUCLEOTIDE SEQUENCE [LARGE SCALE GENOMIC DNA]</scope>
    <source>
        <strain evidence="10 11">IP3-3</strain>
    </source>
</reference>
<keyword evidence="2 7" id="KW-0547">Nucleotide-binding</keyword>
<dbReference type="Gene3D" id="3.40.50.300">
    <property type="entry name" value="P-loop containing nucleotide triphosphate hydrolases"/>
    <property type="match status" value="1"/>
</dbReference>
<comment type="function">
    <text evidence="7">Endonuclease that is involved in the suppression of homologous recombination and thus may have a key role in the control of bacterial genetic diversity.</text>
</comment>
<feature type="domain" description="Smr" evidence="9">
    <location>
        <begin position="708"/>
        <end position="783"/>
    </location>
</feature>
<dbReference type="FunFam" id="3.40.50.300:FF:000830">
    <property type="entry name" value="Endonuclease MutS2"/>
    <property type="match status" value="1"/>
</dbReference>
<dbReference type="GO" id="GO:0072344">
    <property type="term" value="P:rescue of stalled ribosome"/>
    <property type="evidence" value="ECO:0007669"/>
    <property type="project" value="UniProtKB-UniRule"/>
</dbReference>
<dbReference type="NCBIfam" id="TIGR01069">
    <property type="entry name" value="mutS2"/>
    <property type="match status" value="1"/>
</dbReference>
<evidence type="ECO:0000313" key="11">
    <source>
        <dbReference type="Proteomes" id="UP000053947"/>
    </source>
</evidence>